<sequence length="763" mass="83612">MASVPCAARPCPFGPFLRGVWLVIRRFLSAPRPAAVRSRRVAFAAWLMLGAALPEVALAQPSVDRDAPVALAAEEVTHDRSLDIVTARGEVEINQAGYTLYADTVSYNIGQDLVSATGNVSLIAPDGQVIFADYMQLTGKMKQGAIDNLLMVSADLSRTAAHAGTRRVGDQGQQINELDHAVYSPCDTCAGKENPLWQIKAAQVIHDEGSHDITYRDATLEMWGIPVAYTPYFSAPDPTVKRRSGFLFPSLGSSKVGWYYAQPYYWVISDTADATLTPMFALDDPSIMIGQYRQNLSDASLVIDASGRAGGKTGDSDGTGRGQNTRGHVDVLAEWDVNDLWRGTADLHAVSSDTYLRRYGLPHSDDYQTSRVAFERFEGDDYASVEAVAFRELRDLSDPPKNPYAVPLASWIHTSDPGVKGGYWTTQLSTASLTRTDGTDSHRASAATAWTLPYVAPSGEHYTLSASLRGDAYQVRDYEMLDGDRFTGATGRIVPEVSMRWSWPFSSPGEYTTQVIEPVILGALSPNGGNSDKIPNEDSRDLDFDDTQLLSTNHFVGYDRVETGPRATYGVNWNAYVNGTPSKFSVFGGQTFRANDDNVFPEGSGFREGFSDFVGRVRYDYASLLSTFYRFRIDPNGFDVVSHDVTALAGPEAFRLGVGYLKQDYPTRRDYETNPTPNVEQVSFSLRSKALRDWSFTLGTTHSLTGSDSGPLSFSGGVIYEDECFVIRAVATNDYTADRDAESGWGALLTLTFKTLGDTQFSM</sequence>
<comment type="similarity">
    <text evidence="1">Belongs to the LptD family.</text>
</comment>
<dbReference type="GO" id="GO:0015920">
    <property type="term" value="P:lipopolysaccharide transport"/>
    <property type="evidence" value="ECO:0007669"/>
    <property type="project" value="InterPro"/>
</dbReference>
<comment type="caution">
    <text evidence="1">Lacks conserved residue(s) required for the propagation of feature annotation.</text>
</comment>
<dbReference type="GO" id="GO:0009279">
    <property type="term" value="C:cell outer membrane"/>
    <property type="evidence" value="ECO:0007669"/>
    <property type="project" value="UniProtKB-SubCell"/>
</dbReference>
<gene>
    <name evidence="1" type="primary">lptD</name>
    <name evidence="3" type="ORF">KL86APRO_30044</name>
</gene>
<keyword evidence="1" id="KW-0472">Membrane</keyword>
<dbReference type="Pfam" id="PF04453">
    <property type="entry name" value="LptD"/>
    <property type="match status" value="1"/>
</dbReference>
<dbReference type="PANTHER" id="PTHR30189:SF1">
    <property type="entry name" value="LPS-ASSEMBLY PROTEIN LPTD"/>
    <property type="match status" value="1"/>
</dbReference>
<keyword evidence="1" id="KW-0998">Cell outer membrane</keyword>
<comment type="subcellular location">
    <subcellularLocation>
        <location evidence="1">Cell outer membrane</location>
    </subcellularLocation>
</comment>
<dbReference type="HAMAP" id="MF_01411">
    <property type="entry name" value="LPS_assembly_LptD"/>
    <property type="match status" value="1"/>
</dbReference>
<dbReference type="GO" id="GO:0043165">
    <property type="term" value="P:Gram-negative-bacterium-type cell outer membrane assembly"/>
    <property type="evidence" value="ECO:0007669"/>
    <property type="project" value="UniProtKB-UniRule"/>
</dbReference>
<dbReference type="PANTHER" id="PTHR30189">
    <property type="entry name" value="LPS-ASSEMBLY PROTEIN"/>
    <property type="match status" value="1"/>
</dbReference>
<feature type="domain" description="LptD C-terminal" evidence="2">
    <location>
        <begin position="326"/>
        <end position="694"/>
    </location>
</feature>
<evidence type="ECO:0000259" key="2">
    <source>
        <dbReference type="Pfam" id="PF04453"/>
    </source>
</evidence>
<proteinExistence type="inferred from homology"/>
<comment type="function">
    <text evidence="1">Involved in the assembly of lipopolysaccharide (LPS) at the surface of the outer membrane.</text>
</comment>
<organism evidence="3">
    <name type="scientific">uncultured Alphaproteobacteria bacterium</name>
    <dbReference type="NCBI Taxonomy" id="91750"/>
    <lineage>
        <taxon>Bacteria</taxon>
        <taxon>Pseudomonadati</taxon>
        <taxon>Pseudomonadota</taxon>
        <taxon>Alphaproteobacteria</taxon>
        <taxon>environmental samples</taxon>
    </lineage>
</organism>
<dbReference type="InterPro" id="IPR020889">
    <property type="entry name" value="LipoPS_assembly_LptD"/>
</dbReference>
<protein>
    <recommendedName>
        <fullName evidence="1">LPS-assembly protein LptD</fullName>
    </recommendedName>
</protein>
<evidence type="ECO:0000256" key="1">
    <source>
        <dbReference type="HAMAP-Rule" id="MF_01411"/>
    </source>
</evidence>
<dbReference type="InterPro" id="IPR007543">
    <property type="entry name" value="LptD_C"/>
</dbReference>
<dbReference type="InterPro" id="IPR050218">
    <property type="entry name" value="LptD"/>
</dbReference>
<dbReference type="GO" id="GO:1990351">
    <property type="term" value="C:transporter complex"/>
    <property type="evidence" value="ECO:0007669"/>
    <property type="project" value="TreeGrafter"/>
</dbReference>
<comment type="subunit">
    <text evidence="1">Component of the lipopolysaccharide transport and assembly complex.</text>
</comment>
<dbReference type="AlphaFoldDB" id="A0A212KLF5"/>
<accession>A0A212KLF5</accession>
<keyword evidence="1" id="KW-0732">Signal</keyword>
<dbReference type="EMBL" id="FLUO01000003">
    <property type="protein sequence ID" value="SBW12494.1"/>
    <property type="molecule type" value="Genomic_DNA"/>
</dbReference>
<name>A0A212KLF5_9PROT</name>
<reference evidence="3" key="1">
    <citation type="submission" date="2016-04" db="EMBL/GenBank/DDBJ databases">
        <authorList>
            <person name="Evans L.H."/>
            <person name="Alamgir A."/>
            <person name="Owens N."/>
            <person name="Weber N.D."/>
            <person name="Virtaneva K."/>
            <person name="Barbian K."/>
            <person name="Babar A."/>
            <person name="Rosenke K."/>
        </authorList>
    </citation>
    <scope>NUCLEOTIDE SEQUENCE</scope>
    <source>
        <strain evidence="3">86</strain>
    </source>
</reference>
<evidence type="ECO:0000313" key="3">
    <source>
        <dbReference type="EMBL" id="SBW12494.1"/>
    </source>
</evidence>